<dbReference type="InterPro" id="IPR020057">
    <property type="entry name" value="Ribosomal_bL25_b-dom"/>
</dbReference>
<evidence type="ECO:0000313" key="10">
    <source>
        <dbReference type="Proteomes" id="UP000040576"/>
    </source>
</evidence>
<dbReference type="CDD" id="cd00495">
    <property type="entry name" value="Ribosomal_L25_TL5_CTC"/>
    <property type="match status" value="1"/>
</dbReference>
<dbReference type="RefSeq" id="WP_034766869.1">
    <property type="nucleotide sequence ID" value="NZ_CCRF01000003.1"/>
</dbReference>
<keyword evidence="3 5" id="KW-0689">Ribosomal protein</keyword>
<keyword evidence="4 5" id="KW-0687">Ribonucleoprotein</keyword>
<dbReference type="PANTHER" id="PTHR33284:SF1">
    <property type="entry name" value="RIBOSOMAL PROTEIN L25_GLN-TRNA SYNTHETASE, ANTI-CODON-BINDING DOMAIN-CONTAINING PROTEIN"/>
    <property type="match status" value="1"/>
</dbReference>
<dbReference type="PANTHER" id="PTHR33284">
    <property type="entry name" value="RIBOSOMAL PROTEIN L25/GLN-TRNA SYNTHETASE, ANTI-CODON-BINDING DOMAIN-CONTAINING PROTEIN"/>
    <property type="match status" value="1"/>
</dbReference>
<dbReference type="EMBL" id="CCRF01000003">
    <property type="protein sequence ID" value="CED99925.1"/>
    <property type="molecule type" value="Genomic_DNA"/>
</dbReference>
<accession>A0A090IWN6</accession>
<dbReference type="Gene3D" id="2.40.240.10">
    <property type="entry name" value="Ribosomal Protein L25, Chain P"/>
    <property type="match status" value="1"/>
</dbReference>
<keyword evidence="1 5" id="KW-0699">rRNA-binding</keyword>
<feature type="domain" description="Large ribosomal subunit protein bL25 L25" evidence="7">
    <location>
        <begin position="6"/>
        <end position="91"/>
    </location>
</feature>
<evidence type="ECO:0000313" key="9">
    <source>
        <dbReference type="EMBL" id="CED99925.1"/>
    </source>
</evidence>
<sequence length="206" mass="23086">MEAVLYAQERSKETRATLNSLRENGNIPAILYGKNVSNVPISVEKLDFKKQFNEIGKNGIFTIDVDGKRQQAIVRNYEVDPITREIIHIDFLAVNSLSVITADVRIVLVNDAEGVKDGGVLQQSMFDLSVTTNVNRFPDAIEVDVTHLQVGETITVGKIRQQYPFEINHENDEVIASILPPRQEEEISTGEEQEPGIPENLEGREE</sequence>
<comment type="function">
    <text evidence="5">This is one of the proteins that binds to the 5S RNA in the ribosome where it forms part of the central protuberance.</text>
</comment>
<dbReference type="NCBIfam" id="TIGR00731">
    <property type="entry name" value="bL25_bact_ctc"/>
    <property type="match status" value="1"/>
</dbReference>
<comment type="similarity">
    <text evidence="5">Belongs to the bacterial ribosomal protein bL25 family. CTC subfamily.</text>
</comment>
<dbReference type="GO" id="GO:0022625">
    <property type="term" value="C:cytosolic large ribosomal subunit"/>
    <property type="evidence" value="ECO:0007669"/>
    <property type="project" value="TreeGrafter"/>
</dbReference>
<dbReference type="NCBIfam" id="NF004133">
    <property type="entry name" value="PRK05618.2-4"/>
    <property type="match status" value="1"/>
</dbReference>
<evidence type="ECO:0000259" key="7">
    <source>
        <dbReference type="Pfam" id="PF01386"/>
    </source>
</evidence>
<dbReference type="Pfam" id="PF01386">
    <property type="entry name" value="Ribosomal_L25p"/>
    <property type="match status" value="1"/>
</dbReference>
<evidence type="ECO:0000256" key="1">
    <source>
        <dbReference type="ARBA" id="ARBA00022730"/>
    </source>
</evidence>
<dbReference type="InterPro" id="IPR020930">
    <property type="entry name" value="Ribosomal_uL5_bac-type"/>
</dbReference>
<dbReference type="InterPro" id="IPR011035">
    <property type="entry name" value="Ribosomal_bL25/Gln-tRNA_synth"/>
</dbReference>
<dbReference type="Proteomes" id="UP000040576">
    <property type="component" value="Unassembled WGS sequence"/>
</dbReference>
<evidence type="ECO:0000259" key="8">
    <source>
        <dbReference type="Pfam" id="PF14693"/>
    </source>
</evidence>
<dbReference type="InterPro" id="IPR020056">
    <property type="entry name" value="Rbsml_bL25/Gln-tRNA_synth_N"/>
</dbReference>
<organism evidence="9 10">
    <name type="scientific">Caldibacillus thermoamylovorans</name>
    <dbReference type="NCBI Taxonomy" id="35841"/>
    <lineage>
        <taxon>Bacteria</taxon>
        <taxon>Bacillati</taxon>
        <taxon>Bacillota</taxon>
        <taxon>Bacilli</taxon>
        <taxon>Bacillales</taxon>
        <taxon>Bacillaceae</taxon>
        <taxon>Caldibacillus</taxon>
    </lineage>
</organism>
<dbReference type="GO" id="GO:0008097">
    <property type="term" value="F:5S rRNA binding"/>
    <property type="evidence" value="ECO:0007669"/>
    <property type="project" value="InterPro"/>
</dbReference>
<dbReference type="Pfam" id="PF14693">
    <property type="entry name" value="Ribosomal_TL5_C"/>
    <property type="match status" value="1"/>
</dbReference>
<dbReference type="InterPro" id="IPR037121">
    <property type="entry name" value="Ribosomal_bL25_C"/>
</dbReference>
<comment type="subunit">
    <text evidence="5">Part of the 50S ribosomal subunit; part of the 5S rRNA/L5/L18/L25 subcomplex. Contacts the 5S rRNA. Binds to the 5S rRNA independently of L5 and L18.</text>
</comment>
<dbReference type="InterPro" id="IPR029751">
    <property type="entry name" value="Ribosomal_L25_dom"/>
</dbReference>
<dbReference type="InterPro" id="IPR001021">
    <property type="entry name" value="Ribosomal_bL25_long"/>
</dbReference>
<feature type="region of interest" description="Disordered" evidence="6">
    <location>
        <begin position="180"/>
        <end position="206"/>
    </location>
</feature>
<dbReference type="SUPFAM" id="SSF50715">
    <property type="entry name" value="Ribosomal protein L25-like"/>
    <property type="match status" value="1"/>
</dbReference>
<proteinExistence type="inferred from homology"/>
<dbReference type="GO" id="GO:0006412">
    <property type="term" value="P:translation"/>
    <property type="evidence" value="ECO:0007669"/>
    <property type="project" value="UniProtKB-UniRule"/>
</dbReference>
<evidence type="ECO:0000256" key="4">
    <source>
        <dbReference type="ARBA" id="ARBA00023274"/>
    </source>
</evidence>
<dbReference type="GO" id="GO:0003735">
    <property type="term" value="F:structural constituent of ribosome"/>
    <property type="evidence" value="ECO:0007669"/>
    <property type="project" value="InterPro"/>
</dbReference>
<name>A0A090IWN6_9BACI</name>
<dbReference type="HAMAP" id="MF_01334">
    <property type="entry name" value="Ribosomal_bL25_CTC"/>
    <property type="match status" value="1"/>
</dbReference>
<evidence type="ECO:0000256" key="6">
    <source>
        <dbReference type="SAM" id="MobiDB-lite"/>
    </source>
</evidence>
<evidence type="ECO:0000256" key="2">
    <source>
        <dbReference type="ARBA" id="ARBA00022884"/>
    </source>
</evidence>
<evidence type="ECO:0000256" key="5">
    <source>
        <dbReference type="HAMAP-Rule" id="MF_01334"/>
    </source>
</evidence>
<keyword evidence="2 5" id="KW-0694">RNA-binding</keyword>
<keyword evidence="10" id="KW-1185">Reference proteome</keyword>
<gene>
    <name evidence="5" type="primary">rplY</name>
    <name evidence="5" type="synonym">ctc</name>
    <name evidence="9" type="ORF">BT1A1_0053</name>
</gene>
<feature type="domain" description="Large ribosomal subunit protein bL25 beta" evidence="8">
    <location>
        <begin position="100"/>
        <end position="182"/>
    </location>
</feature>
<protein>
    <recommendedName>
        <fullName evidence="5">Large ribosomal subunit protein bL25</fullName>
    </recommendedName>
    <alternativeName>
        <fullName evidence="5">General stress protein CTC</fullName>
    </alternativeName>
</protein>
<dbReference type="AlphaFoldDB" id="A0A090IWN6"/>
<dbReference type="Gene3D" id="2.170.120.20">
    <property type="entry name" value="Ribosomal protein L25, beta domain"/>
    <property type="match status" value="1"/>
</dbReference>
<reference evidence="9 10" key="1">
    <citation type="submission" date="2014-07" db="EMBL/GenBank/DDBJ databases">
        <authorList>
            <person name="Wibberg Daniel"/>
        </authorList>
    </citation>
    <scope>NUCLEOTIDE SEQUENCE [LARGE SCALE GENOMIC DNA]</scope>
</reference>
<evidence type="ECO:0000256" key="3">
    <source>
        <dbReference type="ARBA" id="ARBA00022980"/>
    </source>
</evidence>